<proteinExistence type="predicted"/>
<dbReference type="InterPro" id="IPR004547">
    <property type="entry name" value="Glucosamine6P_isomerase"/>
</dbReference>
<protein>
    <submittedName>
        <fullName evidence="4">Glucosamine-6-phosphate deaminase</fullName>
    </submittedName>
</protein>
<comment type="caution">
    <text evidence="4">The sequence shown here is derived from an EMBL/GenBank/DDBJ whole genome shotgun (WGS) entry which is preliminary data.</text>
</comment>
<name>A0ABS6GZ01_MAMLE</name>
<dbReference type="CDD" id="cd01399">
    <property type="entry name" value="GlcN6P_deaminase"/>
    <property type="match status" value="1"/>
</dbReference>
<keyword evidence="2" id="KW-0119">Carbohydrate metabolism</keyword>
<gene>
    <name evidence="4" type="ORF">KQ656_05670</name>
</gene>
<dbReference type="Pfam" id="PF01182">
    <property type="entry name" value="Glucosamine_iso"/>
    <property type="match status" value="1"/>
</dbReference>
<dbReference type="RefSeq" id="WP_216683457.1">
    <property type="nucleotide sequence ID" value="NZ_JAHLZN010000006.1"/>
</dbReference>
<organism evidence="4 5">
    <name type="scientific">Mammaliicoccus lentus</name>
    <name type="common">Staphylococcus lentus</name>
    <dbReference type="NCBI Taxonomy" id="42858"/>
    <lineage>
        <taxon>Bacteria</taxon>
        <taxon>Bacillati</taxon>
        <taxon>Bacillota</taxon>
        <taxon>Bacilli</taxon>
        <taxon>Bacillales</taxon>
        <taxon>Staphylococcaceae</taxon>
        <taxon>Mammaliicoccus</taxon>
    </lineage>
</organism>
<sequence length="240" mass="27039">MKIVKVKNYDEMSKRGFEIIKEVIENEKMPTISLNTGGTPKELYNHLVDAINNGLNISNTSFLSLDEYIGPKNSVYTVYNYMFNRLFNLIEQQPKKIFLMNGEAENIDEEIKRYKGILNEYPRDLQLLGIGTNGHLGANEPGTSFDSKMFLAQHTESTIQSTMKEYNISREEVPTEMLTLGMYEIINAKKVLLLASGKHKAKAVKNLIEGDITKNCPASILQKCPNAIVIIDEDAASLLK</sequence>
<evidence type="ECO:0000256" key="2">
    <source>
        <dbReference type="ARBA" id="ARBA00023277"/>
    </source>
</evidence>
<evidence type="ECO:0000313" key="4">
    <source>
        <dbReference type="EMBL" id="MBU6113435.1"/>
    </source>
</evidence>
<accession>A0ABS6GZ01</accession>
<keyword evidence="1" id="KW-0378">Hydrolase</keyword>
<dbReference type="PANTHER" id="PTHR11280:SF5">
    <property type="entry name" value="GLUCOSAMINE-6-PHOSPHATE ISOMERASE"/>
    <property type="match status" value="1"/>
</dbReference>
<dbReference type="PANTHER" id="PTHR11280">
    <property type="entry name" value="GLUCOSAMINE-6-PHOSPHATE ISOMERASE"/>
    <property type="match status" value="1"/>
</dbReference>
<dbReference type="InterPro" id="IPR006148">
    <property type="entry name" value="Glc/Gal-6P_isomerase"/>
</dbReference>
<reference evidence="4 5" key="1">
    <citation type="submission" date="2021-06" db="EMBL/GenBank/DDBJ databases">
        <title>Staphylococcus lentus K169 genome sequencing.</title>
        <authorList>
            <person name="Sundareshan S."/>
            <person name="Akhila D.S."/>
            <person name="Prachi D."/>
            <person name="Sivakumar R."/>
            <person name="Rajendhran J."/>
            <person name="Isloor S."/>
            <person name="Hegde N.R."/>
        </authorList>
    </citation>
    <scope>NUCLEOTIDE SEQUENCE [LARGE SCALE GENOMIC DNA]</scope>
    <source>
        <strain evidence="4 5">K169</strain>
    </source>
</reference>
<keyword evidence="5" id="KW-1185">Reference proteome</keyword>
<evidence type="ECO:0000259" key="3">
    <source>
        <dbReference type="Pfam" id="PF01182"/>
    </source>
</evidence>
<evidence type="ECO:0000256" key="1">
    <source>
        <dbReference type="ARBA" id="ARBA00022801"/>
    </source>
</evidence>
<evidence type="ECO:0000313" key="5">
    <source>
        <dbReference type="Proteomes" id="UP000770161"/>
    </source>
</evidence>
<dbReference type="Proteomes" id="UP000770161">
    <property type="component" value="Unassembled WGS sequence"/>
</dbReference>
<feature type="domain" description="Glucosamine/galactosamine-6-phosphate isomerase" evidence="3">
    <location>
        <begin position="11"/>
        <end position="223"/>
    </location>
</feature>
<dbReference type="EMBL" id="JAHLZN010000006">
    <property type="protein sequence ID" value="MBU6113435.1"/>
    <property type="molecule type" value="Genomic_DNA"/>
</dbReference>